<evidence type="ECO:0000313" key="8">
    <source>
        <dbReference type="Proteomes" id="UP000176648"/>
    </source>
</evidence>
<dbReference type="EMBL" id="MHKU01000010">
    <property type="protein sequence ID" value="OGY97101.1"/>
    <property type="molecule type" value="Genomic_DNA"/>
</dbReference>
<dbReference type="SUPFAM" id="SSF102114">
    <property type="entry name" value="Radical SAM enzymes"/>
    <property type="match status" value="1"/>
</dbReference>
<dbReference type="InterPro" id="IPR051198">
    <property type="entry name" value="BchE-like"/>
</dbReference>
<sequence>METTRILFVIRDDGDMTEPMNIMLLSALSKRDAPWRTTHRALLERDDILRVMDDVKPHIVACSAITGSHRAYLEAIRVVKERYGDSVLTVLGGPYCSSYPGVIAKEPYLDAIGYLECDEAWPAFLEAYESGGGRIHEIPNMITRENHHRVLRPVEVPNPKTGQPHIEYAVDPSFYRPRLTDLDSLPYLDRDLIYRNTLFGGRLKRTHMAGRGCPFKCTYCFEHTWNKVYLGKGKVLQRYSPVRYCEELARVKRDWPTRFIKHYDDVFPVFPPDREWLEEFAEVYPKLVGLPFHCLVRCDLVVQSPWALPLLKRAGVFSLTMSIESGNAFIRDHVIARDMAHEEIEQAFGEAHKLGIRTFSNTILGIPGPKIPKVGDPNFDARVEGIVNDSKLNRPARRVYIDLGKALESARLKFDGDPVALRRFVANYLKDTGAKVKLSDALDEARRQFEGDLSAWRRFVVDYLRSVGLHETQLEYDFESVLYSIGLGVNFGEFGILFPYPWTDVTEKYLIPRGWFDGDYDKLHASYQARSPLTCFTEDEKTAQENMALLGTAMILMTGSQNRFVRWFGRPFARFALPHLSRIRSRRATAFFQWLYTATKIVMHEKRVYPMHLSAREKWKFFLETWKLDVWKRFRRKHHQPVLRGSRPGSFLGGPPSV</sequence>
<dbReference type="GO" id="GO:0003824">
    <property type="term" value="F:catalytic activity"/>
    <property type="evidence" value="ECO:0007669"/>
    <property type="project" value="InterPro"/>
</dbReference>
<evidence type="ECO:0000313" key="7">
    <source>
        <dbReference type="EMBL" id="OGY97101.1"/>
    </source>
</evidence>
<keyword evidence="3" id="KW-0479">Metal-binding</keyword>
<dbReference type="STRING" id="1798644.A2122_02770"/>
<dbReference type="CDD" id="cd01335">
    <property type="entry name" value="Radical_SAM"/>
    <property type="match status" value="1"/>
</dbReference>
<evidence type="ECO:0000256" key="5">
    <source>
        <dbReference type="ARBA" id="ARBA00023014"/>
    </source>
</evidence>
<gene>
    <name evidence="7" type="ORF">A2122_02770</name>
</gene>
<dbReference type="SFLD" id="SFLDS00029">
    <property type="entry name" value="Radical_SAM"/>
    <property type="match status" value="1"/>
</dbReference>
<dbReference type="InterPro" id="IPR007197">
    <property type="entry name" value="rSAM"/>
</dbReference>
<accession>A0A1G2C7K7</accession>
<dbReference type="GO" id="GO:0031419">
    <property type="term" value="F:cobalamin binding"/>
    <property type="evidence" value="ECO:0007669"/>
    <property type="project" value="InterPro"/>
</dbReference>
<dbReference type="AlphaFoldDB" id="A0A1G2C7K7"/>
<dbReference type="GO" id="GO:0051536">
    <property type="term" value="F:iron-sulfur cluster binding"/>
    <property type="evidence" value="ECO:0007669"/>
    <property type="project" value="UniProtKB-KW"/>
</dbReference>
<comment type="cofactor">
    <cofactor evidence="1">
        <name>[4Fe-4S] cluster</name>
        <dbReference type="ChEBI" id="CHEBI:49883"/>
    </cofactor>
</comment>
<dbReference type="GO" id="GO:0046872">
    <property type="term" value="F:metal ion binding"/>
    <property type="evidence" value="ECO:0007669"/>
    <property type="project" value="UniProtKB-KW"/>
</dbReference>
<dbReference type="InterPro" id="IPR058240">
    <property type="entry name" value="rSAM_sf"/>
</dbReference>
<evidence type="ECO:0000256" key="1">
    <source>
        <dbReference type="ARBA" id="ARBA00001966"/>
    </source>
</evidence>
<comment type="caution">
    <text evidence="7">The sequence shown here is derived from an EMBL/GenBank/DDBJ whole genome shotgun (WGS) entry which is preliminary data.</text>
</comment>
<proteinExistence type="predicted"/>
<dbReference type="PROSITE" id="PS51332">
    <property type="entry name" value="B12_BINDING"/>
    <property type="match status" value="1"/>
</dbReference>
<dbReference type="InterPro" id="IPR006158">
    <property type="entry name" value="Cobalamin-bd"/>
</dbReference>
<dbReference type="Proteomes" id="UP000176648">
    <property type="component" value="Unassembled WGS sequence"/>
</dbReference>
<reference evidence="7 8" key="1">
    <citation type="journal article" date="2016" name="Nat. Commun.">
        <title>Thousands of microbial genomes shed light on interconnected biogeochemical processes in an aquifer system.</title>
        <authorList>
            <person name="Anantharaman K."/>
            <person name="Brown C.T."/>
            <person name="Hug L.A."/>
            <person name="Sharon I."/>
            <person name="Castelle C.J."/>
            <person name="Probst A.J."/>
            <person name="Thomas B.C."/>
            <person name="Singh A."/>
            <person name="Wilkins M.J."/>
            <person name="Karaoz U."/>
            <person name="Brodie E.L."/>
            <person name="Williams K.H."/>
            <person name="Hubbard S.S."/>
            <person name="Banfield J.F."/>
        </authorList>
    </citation>
    <scope>NUCLEOTIDE SEQUENCE [LARGE SCALE GENOMIC DNA]</scope>
</reference>
<protein>
    <recommendedName>
        <fullName evidence="6">B12-binding domain-containing protein</fullName>
    </recommendedName>
</protein>
<name>A0A1G2C7K7_9BACT</name>
<dbReference type="SFLD" id="SFLDG01082">
    <property type="entry name" value="B12-binding_domain_containing"/>
    <property type="match status" value="1"/>
</dbReference>
<evidence type="ECO:0000256" key="4">
    <source>
        <dbReference type="ARBA" id="ARBA00023004"/>
    </source>
</evidence>
<dbReference type="Gene3D" id="3.40.50.280">
    <property type="entry name" value="Cobalamin-binding domain"/>
    <property type="match status" value="1"/>
</dbReference>
<dbReference type="Pfam" id="PF04055">
    <property type="entry name" value="Radical_SAM"/>
    <property type="match status" value="1"/>
</dbReference>
<organism evidence="7 8">
    <name type="scientific">Candidatus Liptonbacteria bacterium GWB1_49_6</name>
    <dbReference type="NCBI Taxonomy" id="1798644"/>
    <lineage>
        <taxon>Bacteria</taxon>
        <taxon>Candidatus Liptoniibacteriota</taxon>
    </lineage>
</organism>
<evidence type="ECO:0000256" key="2">
    <source>
        <dbReference type="ARBA" id="ARBA00022691"/>
    </source>
</evidence>
<feature type="domain" description="B12-binding" evidence="6">
    <location>
        <begin position="4"/>
        <end position="135"/>
    </location>
</feature>
<keyword evidence="2" id="KW-0949">S-adenosyl-L-methionine</keyword>
<keyword evidence="4" id="KW-0408">Iron</keyword>
<dbReference type="PANTHER" id="PTHR43409">
    <property type="entry name" value="ANAEROBIC MAGNESIUM-PROTOPORPHYRIN IX MONOMETHYL ESTER CYCLASE-RELATED"/>
    <property type="match status" value="1"/>
</dbReference>
<keyword evidence="5" id="KW-0411">Iron-sulfur</keyword>
<evidence type="ECO:0000256" key="3">
    <source>
        <dbReference type="ARBA" id="ARBA00022723"/>
    </source>
</evidence>
<dbReference type="PANTHER" id="PTHR43409:SF7">
    <property type="entry name" value="BLL1977 PROTEIN"/>
    <property type="match status" value="1"/>
</dbReference>
<evidence type="ECO:0000259" key="6">
    <source>
        <dbReference type="PROSITE" id="PS51332"/>
    </source>
</evidence>